<comment type="caution">
    <text evidence="2">The sequence shown here is derived from an EMBL/GenBank/DDBJ whole genome shotgun (WGS) entry which is preliminary data.</text>
</comment>
<dbReference type="EMBL" id="JAHWDP010000009">
    <property type="protein sequence ID" value="MBW2939114.1"/>
    <property type="molecule type" value="Genomic_DNA"/>
</dbReference>
<proteinExistence type="predicted"/>
<keyword evidence="3" id="KW-1185">Reference proteome</keyword>
<evidence type="ECO:0000313" key="2">
    <source>
        <dbReference type="EMBL" id="MBW2939114.1"/>
    </source>
</evidence>
<dbReference type="Proteomes" id="UP001138686">
    <property type="component" value="Unassembled WGS sequence"/>
</dbReference>
<keyword evidence="1" id="KW-0732">Signal</keyword>
<feature type="signal peptide" evidence="1">
    <location>
        <begin position="1"/>
        <end position="18"/>
    </location>
</feature>
<gene>
    <name evidence="2" type="ORF">KXJ69_13440</name>
</gene>
<accession>A0A9X1FR05</accession>
<name>A0A9X1FR05_9FLAO</name>
<dbReference type="AlphaFoldDB" id="A0A9X1FR05"/>
<sequence length="208" mass="22719">MKKILLIILFASYNLLNAQIGIGTASPEADLHVGGSMLTQDDFKIENLSTVSATEEDFQLVTRLTTSNPIGKLAVLDVDALKVAPVNIINYTFNNVYLDNLDDVDLQYDETKYVVGVANFRQVGDAIKKVPGGDNYSIGHFVVRTFKSGGTWHLEISNKELDLDPTDSITYHVTLVVYDKKYFKDLPAITSSLGGSNTGVASSVPILE</sequence>
<reference evidence="2" key="1">
    <citation type="submission" date="2021-07" db="EMBL/GenBank/DDBJ databases">
        <title>Aureisphaera sp. CAU 1614 isolated from sea sediment.</title>
        <authorList>
            <person name="Kim W."/>
        </authorList>
    </citation>
    <scope>NUCLEOTIDE SEQUENCE</scope>
    <source>
        <strain evidence="2">CAU 1614</strain>
    </source>
</reference>
<dbReference type="RefSeq" id="WP_219053641.1">
    <property type="nucleotide sequence ID" value="NZ_JAHWDP010000009.1"/>
</dbReference>
<evidence type="ECO:0000256" key="1">
    <source>
        <dbReference type="SAM" id="SignalP"/>
    </source>
</evidence>
<evidence type="ECO:0000313" key="3">
    <source>
        <dbReference type="Proteomes" id="UP001138686"/>
    </source>
</evidence>
<protein>
    <submittedName>
        <fullName evidence="2">Uncharacterized protein</fullName>
    </submittedName>
</protein>
<feature type="chain" id="PRO_5040791822" evidence="1">
    <location>
        <begin position="19"/>
        <end position="208"/>
    </location>
</feature>
<organism evidence="2 3">
    <name type="scientific">Halomarinibacterium sedimenti</name>
    <dbReference type="NCBI Taxonomy" id="2857106"/>
    <lineage>
        <taxon>Bacteria</taxon>
        <taxon>Pseudomonadati</taxon>
        <taxon>Bacteroidota</taxon>
        <taxon>Flavobacteriia</taxon>
        <taxon>Flavobacteriales</taxon>
        <taxon>Flavobacteriaceae</taxon>
        <taxon>Halomarinibacterium</taxon>
    </lineage>
</organism>